<dbReference type="PANTHER" id="PTHR37507:SF2">
    <property type="entry name" value="SPORULATION PROTEIN YDCC"/>
    <property type="match status" value="1"/>
</dbReference>
<name>A0ABX7NU64_9BACT</name>
<dbReference type="CDD" id="cd16329">
    <property type="entry name" value="LolA_like"/>
    <property type="match status" value="1"/>
</dbReference>
<sequence>MKSLALSLCLLLLPLAASAESKSAEELLRQYDAIMGPASFEGVMVMTAHREDGSTRTYRMKVMKSGADRFRAWFQEPAASRGQEILRVGDNSWVYMPNLKRALRIANRDSFQGGDFNNADVLRTNYTRDYDAKLVSEDAQAYQLELHAKTDEAAYDRINLWLSKAEGIPLKGEYYTVSGKLLRTAEFMEVRDFGGLRRPSRVLMRNMIVTQRFSELTFDRFDVRESLPSGRFVLDDLGR</sequence>
<dbReference type="Proteomes" id="UP000662747">
    <property type="component" value="Chromosome"/>
</dbReference>
<evidence type="ECO:0000313" key="4">
    <source>
        <dbReference type="EMBL" id="QSQ21966.1"/>
    </source>
</evidence>
<keyword evidence="4" id="KW-0449">Lipoprotein</keyword>
<proteinExistence type="predicted"/>
<dbReference type="Gene3D" id="2.50.20.10">
    <property type="entry name" value="Lipoprotein localisation LolA/LolB/LppX"/>
    <property type="match status" value="1"/>
</dbReference>
<evidence type="ECO:0000313" key="5">
    <source>
        <dbReference type="Proteomes" id="UP000662747"/>
    </source>
</evidence>
<feature type="chain" id="PRO_5045737454" evidence="2">
    <location>
        <begin position="20"/>
        <end position="239"/>
    </location>
</feature>
<dbReference type="EMBL" id="CP071090">
    <property type="protein sequence ID" value="QSQ21966.1"/>
    <property type="molecule type" value="Genomic_DNA"/>
</dbReference>
<keyword evidence="5" id="KW-1185">Reference proteome</keyword>
<dbReference type="RefSeq" id="WP_206723543.1">
    <property type="nucleotide sequence ID" value="NZ_CP071090.1"/>
</dbReference>
<keyword evidence="1 2" id="KW-0732">Signal</keyword>
<dbReference type="PANTHER" id="PTHR37507">
    <property type="entry name" value="SPORULATION PROTEIN YDCC"/>
    <property type="match status" value="1"/>
</dbReference>
<dbReference type="Pfam" id="PF17131">
    <property type="entry name" value="LolA_like"/>
    <property type="match status" value="1"/>
</dbReference>
<dbReference type="SUPFAM" id="SSF89392">
    <property type="entry name" value="Prokaryotic lipoproteins and lipoprotein localization factors"/>
    <property type="match status" value="1"/>
</dbReference>
<protein>
    <submittedName>
        <fullName evidence="4">Outer membrane lipoprotein-sorting protein</fullName>
    </submittedName>
</protein>
<dbReference type="InterPro" id="IPR029046">
    <property type="entry name" value="LolA/LolB/LppX"/>
</dbReference>
<gene>
    <name evidence="4" type="ORF">JY651_43630</name>
</gene>
<evidence type="ECO:0000256" key="1">
    <source>
        <dbReference type="ARBA" id="ARBA00022729"/>
    </source>
</evidence>
<organism evidence="4 5">
    <name type="scientific">Pyxidicoccus parkwayensis</name>
    <dbReference type="NCBI Taxonomy" id="2813578"/>
    <lineage>
        <taxon>Bacteria</taxon>
        <taxon>Pseudomonadati</taxon>
        <taxon>Myxococcota</taxon>
        <taxon>Myxococcia</taxon>
        <taxon>Myxococcales</taxon>
        <taxon>Cystobacterineae</taxon>
        <taxon>Myxococcaceae</taxon>
        <taxon>Pyxidicoccus</taxon>
    </lineage>
</organism>
<feature type="domain" description="Uncharacterized protein TP-0789" evidence="3">
    <location>
        <begin position="69"/>
        <end position="237"/>
    </location>
</feature>
<evidence type="ECO:0000259" key="3">
    <source>
        <dbReference type="Pfam" id="PF17131"/>
    </source>
</evidence>
<dbReference type="InterPro" id="IPR033399">
    <property type="entry name" value="TP_0789-like"/>
</dbReference>
<reference evidence="4 5" key="1">
    <citation type="submission" date="2021-02" db="EMBL/GenBank/DDBJ databases">
        <title>De Novo genome assembly of isolated myxobacteria.</title>
        <authorList>
            <person name="Stevens D.C."/>
        </authorList>
    </citation>
    <scope>NUCLEOTIDE SEQUENCE [LARGE SCALE GENOMIC DNA]</scope>
    <source>
        <strain evidence="5">SCPEA02</strain>
    </source>
</reference>
<evidence type="ECO:0000256" key="2">
    <source>
        <dbReference type="SAM" id="SignalP"/>
    </source>
</evidence>
<dbReference type="InterPro" id="IPR052944">
    <property type="entry name" value="Sporulation_related"/>
</dbReference>
<accession>A0ABX7NU64</accession>
<feature type="signal peptide" evidence="2">
    <location>
        <begin position="1"/>
        <end position="19"/>
    </location>
</feature>